<keyword evidence="4" id="KW-1185">Reference proteome</keyword>
<name>A0ABT2FH07_9GAMM</name>
<dbReference type="InterPro" id="IPR033399">
    <property type="entry name" value="TP_0789-like"/>
</dbReference>
<evidence type="ECO:0000259" key="2">
    <source>
        <dbReference type="Pfam" id="PF17131"/>
    </source>
</evidence>
<dbReference type="Gene3D" id="2.50.20.10">
    <property type="entry name" value="Lipoprotein localisation LolA/LolB/LppX"/>
    <property type="match status" value="1"/>
</dbReference>
<dbReference type="InterPro" id="IPR011220">
    <property type="entry name" value="UCP028205"/>
</dbReference>
<reference evidence="4" key="1">
    <citation type="submission" date="2023-07" db="EMBL/GenBank/DDBJ databases">
        <title>Shewanella mangrovi sp. nov., an acetaldehyde- degrading bacterium isolated from mangrove sediment.</title>
        <authorList>
            <person name="Liu Y."/>
        </authorList>
    </citation>
    <scope>NUCLEOTIDE SEQUENCE [LARGE SCALE GENOMIC DNA]</scope>
    <source>
        <strain evidence="4">C32</strain>
    </source>
</reference>
<feature type="domain" description="Uncharacterized protein TP-0789" evidence="2">
    <location>
        <begin position="83"/>
        <end position="258"/>
    </location>
</feature>
<dbReference type="Pfam" id="PF17131">
    <property type="entry name" value="LolA_like"/>
    <property type="match status" value="1"/>
</dbReference>
<sequence>MCNRYLLIKLGRRVLLLGLIWLGLLFSMQTSAATEQLDADTMLQAADNYRLGSDQARVVTEVSEYQQQTLLNQRRYHVYINGNNSLVMFKSAAELGQKMLMLGQQYWLIMPRSSRPIRITPMQKLLGQASIGDIATLTWHRDYDITAISAAELMIDGKQYACQQLTLNAKADSNSYQRITLWINQQDNFPLQAAFYLTSGKLAKMAQFTAGELNGERRVVTMRLHDKLQPQKLTEVRYLDISQQALPASYFNPAFLTRTALEQL</sequence>
<evidence type="ECO:0000313" key="3">
    <source>
        <dbReference type="EMBL" id="MCS4555613.1"/>
    </source>
</evidence>
<evidence type="ECO:0000256" key="1">
    <source>
        <dbReference type="SAM" id="SignalP"/>
    </source>
</evidence>
<keyword evidence="3" id="KW-0449">Lipoprotein</keyword>
<dbReference type="Proteomes" id="UP001201549">
    <property type="component" value="Unassembled WGS sequence"/>
</dbReference>
<comment type="caution">
    <text evidence="3">The sequence shown here is derived from an EMBL/GenBank/DDBJ whole genome shotgun (WGS) entry which is preliminary data.</text>
</comment>
<dbReference type="PIRSF" id="PIRSF028205">
    <property type="entry name" value="UCP028205"/>
    <property type="match status" value="1"/>
</dbReference>
<dbReference type="RefSeq" id="WP_238895007.1">
    <property type="nucleotide sequence ID" value="NZ_JAKOGG010000002.1"/>
</dbReference>
<dbReference type="EMBL" id="JAKOGG010000002">
    <property type="protein sequence ID" value="MCS4555613.1"/>
    <property type="molecule type" value="Genomic_DNA"/>
</dbReference>
<evidence type="ECO:0000313" key="4">
    <source>
        <dbReference type="Proteomes" id="UP001201549"/>
    </source>
</evidence>
<feature type="chain" id="PRO_5046703269" evidence="1">
    <location>
        <begin position="33"/>
        <end position="264"/>
    </location>
</feature>
<organism evidence="3 4">
    <name type="scientific">Shewanella electrica</name>
    <dbReference type="NCBI Taxonomy" id="515560"/>
    <lineage>
        <taxon>Bacteria</taxon>
        <taxon>Pseudomonadati</taxon>
        <taxon>Pseudomonadota</taxon>
        <taxon>Gammaproteobacteria</taxon>
        <taxon>Alteromonadales</taxon>
        <taxon>Shewanellaceae</taxon>
        <taxon>Shewanella</taxon>
    </lineage>
</organism>
<proteinExistence type="predicted"/>
<keyword evidence="1" id="KW-0732">Signal</keyword>
<accession>A0ABT2FH07</accession>
<dbReference type="CDD" id="cd16329">
    <property type="entry name" value="LolA_like"/>
    <property type="match status" value="1"/>
</dbReference>
<gene>
    <name evidence="3" type="ORF">L9G74_04125</name>
</gene>
<feature type="signal peptide" evidence="1">
    <location>
        <begin position="1"/>
        <end position="32"/>
    </location>
</feature>
<protein>
    <submittedName>
        <fullName evidence="3">Outer membrane lipoprotein-sorting protein</fullName>
    </submittedName>
</protein>